<sequence length="173" mass="19474">MFPQRAHKYSFVVNDYESIPKQEWTPGPQTGRQEHFCTISPVPSSINSSIPPPRPPSDGRFTPQPEKNDYPADEGWQWQENIQAWANCHTWDLNAKNKTHQIPHYNTHPFLICLASKLRGNPLQAQVAADEPSQHDETPIPGLSQPSEQHEDASTHGPEPEVAPTRSMEEPVG</sequence>
<organism evidence="2 3">
    <name type="scientific">Austropuccinia psidii MF-1</name>
    <dbReference type="NCBI Taxonomy" id="1389203"/>
    <lineage>
        <taxon>Eukaryota</taxon>
        <taxon>Fungi</taxon>
        <taxon>Dikarya</taxon>
        <taxon>Basidiomycota</taxon>
        <taxon>Pucciniomycotina</taxon>
        <taxon>Pucciniomycetes</taxon>
        <taxon>Pucciniales</taxon>
        <taxon>Sphaerophragmiaceae</taxon>
        <taxon>Austropuccinia</taxon>
    </lineage>
</organism>
<evidence type="ECO:0000313" key="2">
    <source>
        <dbReference type="EMBL" id="MBW0539667.1"/>
    </source>
</evidence>
<feature type="region of interest" description="Disordered" evidence="1">
    <location>
        <begin position="40"/>
        <end position="74"/>
    </location>
</feature>
<comment type="caution">
    <text evidence="2">The sequence shown here is derived from an EMBL/GenBank/DDBJ whole genome shotgun (WGS) entry which is preliminary data.</text>
</comment>
<evidence type="ECO:0000256" key="1">
    <source>
        <dbReference type="SAM" id="MobiDB-lite"/>
    </source>
</evidence>
<feature type="region of interest" description="Disordered" evidence="1">
    <location>
        <begin position="124"/>
        <end position="173"/>
    </location>
</feature>
<accession>A0A9Q3IGG6</accession>
<protein>
    <submittedName>
        <fullName evidence="2">Uncharacterized protein</fullName>
    </submittedName>
</protein>
<dbReference type="Proteomes" id="UP000765509">
    <property type="component" value="Unassembled WGS sequence"/>
</dbReference>
<name>A0A9Q3IGG6_9BASI</name>
<gene>
    <name evidence="2" type="ORF">O181_079382</name>
</gene>
<evidence type="ECO:0000313" key="3">
    <source>
        <dbReference type="Proteomes" id="UP000765509"/>
    </source>
</evidence>
<dbReference type="EMBL" id="AVOT02044316">
    <property type="protein sequence ID" value="MBW0539667.1"/>
    <property type="molecule type" value="Genomic_DNA"/>
</dbReference>
<dbReference type="AlphaFoldDB" id="A0A9Q3IGG6"/>
<keyword evidence="3" id="KW-1185">Reference proteome</keyword>
<feature type="compositionally biased region" description="Low complexity" evidence="1">
    <location>
        <begin position="40"/>
        <end position="49"/>
    </location>
</feature>
<proteinExistence type="predicted"/>
<reference evidence="2" key="1">
    <citation type="submission" date="2021-03" db="EMBL/GenBank/DDBJ databases">
        <title>Draft genome sequence of rust myrtle Austropuccinia psidii MF-1, a brazilian biotype.</title>
        <authorList>
            <person name="Quecine M.C."/>
            <person name="Pachon D.M.R."/>
            <person name="Bonatelli M.L."/>
            <person name="Correr F.H."/>
            <person name="Franceschini L.M."/>
            <person name="Leite T.F."/>
            <person name="Margarido G.R.A."/>
            <person name="Almeida C.A."/>
            <person name="Ferrarezi J.A."/>
            <person name="Labate C.A."/>
        </authorList>
    </citation>
    <scope>NUCLEOTIDE SEQUENCE</scope>
    <source>
        <strain evidence="2">MF-1</strain>
    </source>
</reference>